<dbReference type="Pfam" id="PF04525">
    <property type="entry name" value="LOR"/>
    <property type="match status" value="1"/>
</dbReference>
<dbReference type="RefSeq" id="WP_067977293.1">
    <property type="nucleotide sequence ID" value="NZ_CP014163.1"/>
</dbReference>
<reference evidence="3" key="2">
    <citation type="submission" date="2016-01" db="EMBL/GenBank/DDBJ databases">
        <title>Six Aerococcus type strain genome sequencing and assembly using PacBio and Illumina Hiseq.</title>
        <authorList>
            <person name="Carkaci D."/>
            <person name="Dargis R."/>
            <person name="Nielsen X.C."/>
            <person name="Skovgaard O."/>
            <person name="Fuursted K."/>
            <person name="Christensen J.J."/>
        </authorList>
    </citation>
    <scope>NUCLEOTIDE SEQUENCE [LARGE SCALE GENOMIC DNA]</scope>
    <source>
        <strain evidence="3">CCUG42038B</strain>
    </source>
</reference>
<evidence type="ECO:0000256" key="1">
    <source>
        <dbReference type="ARBA" id="ARBA00005437"/>
    </source>
</evidence>
<dbReference type="InterPro" id="IPR025659">
    <property type="entry name" value="Tubby-like_C"/>
</dbReference>
<protein>
    <submittedName>
        <fullName evidence="2">Uncharacterized protein</fullName>
    </submittedName>
</protein>
<keyword evidence="3" id="KW-1185">Reference proteome</keyword>
<dbReference type="InterPro" id="IPR007612">
    <property type="entry name" value="LOR"/>
</dbReference>
<comment type="similarity">
    <text evidence="1">Belongs to the LOR family.</text>
</comment>
<organism evidence="2 3">
    <name type="scientific">Aerococcus urinaehominis</name>
    <dbReference type="NCBI Taxonomy" id="128944"/>
    <lineage>
        <taxon>Bacteria</taxon>
        <taxon>Bacillati</taxon>
        <taxon>Bacillota</taxon>
        <taxon>Bacilli</taxon>
        <taxon>Lactobacillales</taxon>
        <taxon>Aerococcaceae</taxon>
        <taxon>Aerococcus</taxon>
    </lineage>
</organism>
<reference evidence="2 3" key="1">
    <citation type="journal article" date="2016" name="Genome Announc.">
        <title>Complete Genome Sequences of Aerococcus christensenii CCUG 28831T, Aerococcus sanguinicola CCUG 43001T, Aerococcus urinae CCUG 36881T, Aerococcus urinaeequi CCUG 28094T, Aerococcus urinaehominis CCUG 42038 BT, and Aerococcus viridans CCUG 4311T.</title>
        <authorList>
            <person name="Carkaci D."/>
            <person name="Dargis R."/>
            <person name="Nielsen X.C."/>
            <person name="Skovgaard O."/>
            <person name="Fuursted K."/>
            <person name="Christensen J.J."/>
        </authorList>
    </citation>
    <scope>NUCLEOTIDE SEQUENCE [LARGE SCALE GENOMIC DNA]</scope>
    <source>
        <strain evidence="2 3">CCUG42038B</strain>
    </source>
</reference>
<gene>
    <name evidence="2" type="ORF">AWM75_00880</name>
</gene>
<sequence length="167" mass="19369">MTRKLTFRQKIFQITDKYWIKDQDGNKAYQVDQDLRLIGDKIHVNDANKEPIFTVTRKIIRLFPTYEIEFTSGETIKVRSQLSFMKRKLKVTSDDFKLQVKGNLIDYKFKIYQDGDLIGSIGKKMISIGDSYVVTVENTDFEQVLVGIAIAIDNLMDQEDAEEADEE</sequence>
<dbReference type="AlphaFoldDB" id="A0A109RGD9"/>
<dbReference type="OrthoDB" id="652307at2"/>
<evidence type="ECO:0000313" key="3">
    <source>
        <dbReference type="Proteomes" id="UP000062260"/>
    </source>
</evidence>
<dbReference type="InterPro" id="IPR038595">
    <property type="entry name" value="LOR_sf"/>
</dbReference>
<dbReference type="Proteomes" id="UP000062260">
    <property type="component" value="Chromosome"/>
</dbReference>
<evidence type="ECO:0000313" key="2">
    <source>
        <dbReference type="EMBL" id="AMB98634.1"/>
    </source>
</evidence>
<accession>A0A109RGD9</accession>
<dbReference type="STRING" id="128944.AWM75_00880"/>
<dbReference type="KEGG" id="auh:AWM75_00880"/>
<dbReference type="EMBL" id="CP014163">
    <property type="protein sequence ID" value="AMB98634.1"/>
    <property type="molecule type" value="Genomic_DNA"/>
</dbReference>
<dbReference type="Gene3D" id="2.40.160.200">
    <property type="entry name" value="LURP1-related"/>
    <property type="match status" value="1"/>
</dbReference>
<dbReference type="SUPFAM" id="SSF54518">
    <property type="entry name" value="Tubby C-terminal domain-like"/>
    <property type="match status" value="1"/>
</dbReference>
<proteinExistence type="inferred from homology"/>
<name>A0A109RGD9_9LACT</name>